<feature type="transmembrane region" description="Helical" evidence="5">
    <location>
        <begin position="122"/>
        <end position="140"/>
    </location>
</feature>
<feature type="transmembrane region" description="Helical" evidence="5">
    <location>
        <begin position="65"/>
        <end position="88"/>
    </location>
</feature>
<accession>A0A5D4XVY4</accession>
<evidence type="ECO:0000256" key="2">
    <source>
        <dbReference type="ARBA" id="ARBA00022692"/>
    </source>
</evidence>
<dbReference type="Proteomes" id="UP000324973">
    <property type="component" value="Unassembled WGS sequence"/>
</dbReference>
<dbReference type="GO" id="GO:0016020">
    <property type="term" value="C:membrane"/>
    <property type="evidence" value="ECO:0007669"/>
    <property type="project" value="UniProtKB-SubCell"/>
</dbReference>
<dbReference type="RefSeq" id="WP_149103573.1">
    <property type="nucleotide sequence ID" value="NZ_VTFT01000001.1"/>
</dbReference>
<dbReference type="OrthoDB" id="198456at2"/>
<keyword evidence="4 5" id="KW-0472">Membrane</keyword>
<evidence type="ECO:0000256" key="1">
    <source>
        <dbReference type="ARBA" id="ARBA00004141"/>
    </source>
</evidence>
<protein>
    <submittedName>
        <fullName evidence="7">RDD family protein</fullName>
    </submittedName>
</protein>
<feature type="domain" description="RDD" evidence="6">
    <location>
        <begin position="19"/>
        <end position="138"/>
    </location>
</feature>
<proteinExistence type="predicted"/>
<evidence type="ECO:0000256" key="5">
    <source>
        <dbReference type="SAM" id="Phobius"/>
    </source>
</evidence>
<keyword evidence="3 5" id="KW-1133">Transmembrane helix</keyword>
<evidence type="ECO:0000313" key="7">
    <source>
        <dbReference type="EMBL" id="TYT27020.1"/>
    </source>
</evidence>
<evidence type="ECO:0000313" key="8">
    <source>
        <dbReference type="Proteomes" id="UP000324973"/>
    </source>
</evidence>
<reference evidence="7 8" key="1">
    <citation type="submission" date="2019-08" db="EMBL/GenBank/DDBJ databases">
        <title>Luteimonas viscosus sp. nov., isolated from soil of a sunflower field.</title>
        <authorList>
            <person name="Jianli Z."/>
            <person name="Ying Z."/>
        </authorList>
    </citation>
    <scope>NUCLEOTIDE SEQUENCE [LARGE SCALE GENOMIC DNA]</scope>
    <source>
        <strain evidence="7 8">XBU10</strain>
    </source>
</reference>
<dbReference type="Pfam" id="PF06271">
    <property type="entry name" value="RDD"/>
    <property type="match status" value="1"/>
</dbReference>
<sequence>MEIQVESDAPPRANVDVRPWPRYFARMIDVFVFSFVAIFVVVIYLELLQADTERVDRLLGLFEGLGGTVLSNVISPIVAIPPIALLLASGQTPGKWLFGIRVRTREGRRMGFVLALRREATIYVRGLGLGLPLVTLYTMATSFGDLSNNGITRWDRSLGLEVHHAPATWFWWVRAIFGGAIVVALMFAGTIGTFTSL</sequence>
<comment type="subcellular location">
    <subcellularLocation>
        <location evidence="1">Membrane</location>
        <topology evidence="1">Multi-pass membrane protein</topology>
    </subcellularLocation>
</comment>
<evidence type="ECO:0000259" key="6">
    <source>
        <dbReference type="Pfam" id="PF06271"/>
    </source>
</evidence>
<feature type="transmembrane region" description="Helical" evidence="5">
    <location>
        <begin position="27"/>
        <end position="45"/>
    </location>
</feature>
<organism evidence="7 8">
    <name type="scientific">Luteimonas viscosa</name>
    <dbReference type="NCBI Taxonomy" id="1132694"/>
    <lineage>
        <taxon>Bacteria</taxon>
        <taxon>Pseudomonadati</taxon>
        <taxon>Pseudomonadota</taxon>
        <taxon>Gammaproteobacteria</taxon>
        <taxon>Lysobacterales</taxon>
        <taxon>Lysobacteraceae</taxon>
        <taxon>Luteimonas</taxon>
    </lineage>
</organism>
<name>A0A5D4XVY4_9GAMM</name>
<dbReference type="InterPro" id="IPR010432">
    <property type="entry name" value="RDD"/>
</dbReference>
<evidence type="ECO:0000256" key="3">
    <source>
        <dbReference type="ARBA" id="ARBA00022989"/>
    </source>
</evidence>
<keyword evidence="8" id="KW-1185">Reference proteome</keyword>
<keyword evidence="2 5" id="KW-0812">Transmembrane</keyword>
<comment type="caution">
    <text evidence="7">The sequence shown here is derived from an EMBL/GenBank/DDBJ whole genome shotgun (WGS) entry which is preliminary data.</text>
</comment>
<evidence type="ECO:0000256" key="4">
    <source>
        <dbReference type="ARBA" id="ARBA00023136"/>
    </source>
</evidence>
<dbReference type="AlphaFoldDB" id="A0A5D4XVY4"/>
<feature type="transmembrane region" description="Helical" evidence="5">
    <location>
        <begin position="169"/>
        <end position="194"/>
    </location>
</feature>
<gene>
    <name evidence="7" type="ORF">FZO89_12540</name>
</gene>
<dbReference type="EMBL" id="VTFT01000001">
    <property type="protein sequence ID" value="TYT27020.1"/>
    <property type="molecule type" value="Genomic_DNA"/>
</dbReference>